<accession>A0A4R1HWE4</accession>
<dbReference type="SUPFAM" id="SSF46689">
    <property type="entry name" value="Homeodomain-like"/>
    <property type="match status" value="1"/>
</dbReference>
<evidence type="ECO:0000313" key="4">
    <source>
        <dbReference type="EMBL" id="TCK26658.1"/>
    </source>
</evidence>
<sequence length="200" mass="21373">MLGCVEEPGREGAREALLDAGLQLWHDRGWPAATPAAAAELAGVDLAEFRDEFASPADLTCAIFDAIVDERSAAMLSAMADAAPTMAPRMRALLEVMVGDVAGDHRRAVVLAEPIGCPELLDKRRSANRGFAEIVVNSNRESRMEPDHLRAAGHFALGGLSELVFAWLDPASPVERDLVVDHGVRLFESAVRAGWPGPVA</sequence>
<evidence type="ECO:0000259" key="3">
    <source>
        <dbReference type="PROSITE" id="PS50977"/>
    </source>
</evidence>
<keyword evidence="1 2" id="KW-0238">DNA-binding</keyword>
<protein>
    <submittedName>
        <fullName evidence="4">TetR family transcriptional regulator</fullName>
    </submittedName>
</protein>
<dbReference type="Proteomes" id="UP000295560">
    <property type="component" value="Unassembled WGS sequence"/>
</dbReference>
<proteinExistence type="predicted"/>
<reference evidence="4 5" key="1">
    <citation type="submission" date="2019-03" db="EMBL/GenBank/DDBJ databases">
        <title>Sequencing the genomes of 1000 actinobacteria strains.</title>
        <authorList>
            <person name="Klenk H.-P."/>
        </authorList>
    </citation>
    <scope>NUCLEOTIDE SEQUENCE [LARGE SCALE GENOMIC DNA]</scope>
    <source>
        <strain evidence="4 5">DSM 44969</strain>
    </source>
</reference>
<dbReference type="GO" id="GO:0003677">
    <property type="term" value="F:DNA binding"/>
    <property type="evidence" value="ECO:0007669"/>
    <property type="project" value="UniProtKB-UniRule"/>
</dbReference>
<comment type="caution">
    <text evidence="4">The sequence shown here is derived from an EMBL/GenBank/DDBJ whole genome shotgun (WGS) entry which is preliminary data.</text>
</comment>
<keyword evidence="5" id="KW-1185">Reference proteome</keyword>
<dbReference type="Gene3D" id="1.10.357.10">
    <property type="entry name" value="Tetracycline Repressor, domain 2"/>
    <property type="match status" value="1"/>
</dbReference>
<gene>
    <name evidence="4" type="ORF">EV378_2499</name>
</gene>
<organism evidence="4 5">
    <name type="scientific">Pseudonocardia endophytica</name>
    <dbReference type="NCBI Taxonomy" id="401976"/>
    <lineage>
        <taxon>Bacteria</taxon>
        <taxon>Bacillati</taxon>
        <taxon>Actinomycetota</taxon>
        <taxon>Actinomycetes</taxon>
        <taxon>Pseudonocardiales</taxon>
        <taxon>Pseudonocardiaceae</taxon>
        <taxon>Pseudonocardia</taxon>
    </lineage>
</organism>
<feature type="domain" description="HTH tetR-type" evidence="3">
    <location>
        <begin position="11"/>
        <end position="71"/>
    </location>
</feature>
<evidence type="ECO:0000256" key="1">
    <source>
        <dbReference type="ARBA" id="ARBA00023125"/>
    </source>
</evidence>
<feature type="DNA-binding region" description="H-T-H motif" evidence="2">
    <location>
        <begin position="34"/>
        <end position="53"/>
    </location>
</feature>
<evidence type="ECO:0000256" key="2">
    <source>
        <dbReference type="PROSITE-ProRule" id="PRU00335"/>
    </source>
</evidence>
<dbReference type="PROSITE" id="PS50977">
    <property type="entry name" value="HTH_TETR_2"/>
    <property type="match status" value="1"/>
</dbReference>
<dbReference type="AlphaFoldDB" id="A0A4R1HWE4"/>
<name>A0A4R1HWE4_PSEEN</name>
<dbReference type="InterPro" id="IPR009057">
    <property type="entry name" value="Homeodomain-like_sf"/>
</dbReference>
<dbReference type="InterPro" id="IPR001647">
    <property type="entry name" value="HTH_TetR"/>
</dbReference>
<evidence type="ECO:0000313" key="5">
    <source>
        <dbReference type="Proteomes" id="UP000295560"/>
    </source>
</evidence>
<dbReference type="EMBL" id="SMFZ01000001">
    <property type="protein sequence ID" value="TCK26658.1"/>
    <property type="molecule type" value="Genomic_DNA"/>
</dbReference>